<name>A0ACC0KH72_CHOFU</name>
<accession>A0ACC0KH72</accession>
<reference evidence="1 2" key="1">
    <citation type="journal article" date="2022" name="Genome Biol. Evol.">
        <title>The Spruce Budworm Genome: Reconstructing the Evolutionary History of Antifreeze Proteins.</title>
        <authorList>
            <person name="Beliveau C."/>
            <person name="Gagne P."/>
            <person name="Picq S."/>
            <person name="Vernygora O."/>
            <person name="Keeling C.I."/>
            <person name="Pinkney K."/>
            <person name="Doucet D."/>
            <person name="Wen F."/>
            <person name="Johnston J.S."/>
            <person name="Maaroufi H."/>
            <person name="Boyle B."/>
            <person name="Laroche J."/>
            <person name="Dewar K."/>
            <person name="Juretic N."/>
            <person name="Blackburn G."/>
            <person name="Nisole A."/>
            <person name="Brunet B."/>
            <person name="Brandao M."/>
            <person name="Lumley L."/>
            <person name="Duan J."/>
            <person name="Quan G."/>
            <person name="Lucarotti C.J."/>
            <person name="Roe A.D."/>
            <person name="Sperling F.A.H."/>
            <person name="Levesque R.C."/>
            <person name="Cusson M."/>
        </authorList>
    </citation>
    <scope>NUCLEOTIDE SEQUENCE [LARGE SCALE GENOMIC DNA]</scope>
    <source>
        <strain evidence="1">Glfc:IPQL:Cfum</strain>
    </source>
</reference>
<dbReference type="EMBL" id="CM046106">
    <property type="protein sequence ID" value="KAI8435482.1"/>
    <property type="molecule type" value="Genomic_DNA"/>
</dbReference>
<protein>
    <submittedName>
        <fullName evidence="1">Uncharacterized protein</fullName>
    </submittedName>
</protein>
<keyword evidence="2" id="KW-1185">Reference proteome</keyword>
<evidence type="ECO:0000313" key="2">
    <source>
        <dbReference type="Proteomes" id="UP001064048"/>
    </source>
</evidence>
<gene>
    <name evidence="1" type="ORF">MSG28_003779</name>
</gene>
<sequence>MSEKHSQVSHSGEIDVDDDRFLCKPLDSLKEVAEFLKNPPAWRSLCVELKPHSEYAIRNMDIVRQNHPEENYEVQVEYPETFCHFDPNQEEVGRHKRKDLPQTLVCHDMANGYHDDSKVNGTSNFDAYTFYNWAVVDVFCYFSHHFVTIPPLGWINVAHAHGVKVIGTVITEWAEGSAIWEKLLAEPEEWQGFAAALVSIAKTLKFDGWLLNIENKVSVSSHNFFKLSLNEATDGDSLRDKGKSFHSLTEWKVKDLA</sequence>
<dbReference type="Proteomes" id="UP001064048">
    <property type="component" value="Chromosome 6"/>
</dbReference>
<proteinExistence type="predicted"/>
<organism evidence="1 2">
    <name type="scientific">Choristoneura fumiferana</name>
    <name type="common">Spruce budworm moth</name>
    <name type="synonym">Archips fumiferana</name>
    <dbReference type="NCBI Taxonomy" id="7141"/>
    <lineage>
        <taxon>Eukaryota</taxon>
        <taxon>Metazoa</taxon>
        <taxon>Ecdysozoa</taxon>
        <taxon>Arthropoda</taxon>
        <taxon>Hexapoda</taxon>
        <taxon>Insecta</taxon>
        <taxon>Pterygota</taxon>
        <taxon>Neoptera</taxon>
        <taxon>Endopterygota</taxon>
        <taxon>Lepidoptera</taxon>
        <taxon>Glossata</taxon>
        <taxon>Ditrysia</taxon>
        <taxon>Tortricoidea</taxon>
        <taxon>Tortricidae</taxon>
        <taxon>Tortricinae</taxon>
        <taxon>Choristoneura</taxon>
    </lineage>
</organism>
<evidence type="ECO:0000313" key="1">
    <source>
        <dbReference type="EMBL" id="KAI8435482.1"/>
    </source>
</evidence>
<comment type="caution">
    <text evidence="1">The sequence shown here is derived from an EMBL/GenBank/DDBJ whole genome shotgun (WGS) entry which is preliminary data.</text>
</comment>